<dbReference type="InterPro" id="IPR006380">
    <property type="entry name" value="SPP-like_dom"/>
</dbReference>
<dbReference type="AlphaFoldDB" id="D5RL47"/>
<evidence type="ECO:0000313" key="3">
    <source>
        <dbReference type="EMBL" id="EFH11985.1"/>
    </source>
</evidence>
<dbReference type="Pfam" id="PF05116">
    <property type="entry name" value="S6PP"/>
    <property type="match status" value="1"/>
</dbReference>
<dbReference type="SUPFAM" id="SSF56784">
    <property type="entry name" value="HAD-like"/>
    <property type="match status" value="1"/>
</dbReference>
<dbReference type="GO" id="GO:0016787">
    <property type="term" value="F:hydrolase activity"/>
    <property type="evidence" value="ECO:0007669"/>
    <property type="project" value="UniProtKB-KW"/>
</dbReference>
<dbReference type="SFLD" id="SFLDG01141">
    <property type="entry name" value="C2.B.1:_Sucrose_Phosphatase_Li"/>
    <property type="match status" value="1"/>
</dbReference>
<dbReference type="SFLD" id="SFLDG01140">
    <property type="entry name" value="C2.B:_Phosphomannomutase_and_P"/>
    <property type="match status" value="1"/>
</dbReference>
<dbReference type="EMBL" id="ADVL01000293">
    <property type="protein sequence ID" value="EFH11985.1"/>
    <property type="molecule type" value="Genomic_DNA"/>
</dbReference>
<sequence>MRGAAQTHPLNLVLATDLDGTFLGGSTAQRRALYEQINSRDDVLLVFVTGRDRDFIRALLREPGMPQPRYVIGDVGTSVFDGETLAPIPTLEAEIAARWNNAGARMTALLQGEPGLRLQPTPFRHRLSYYYDPALLQDSTLRKVEAEGFDVLTSADTYLDVLPRGIAKGPTLLRLVHALGLPADRVLTAGDTMNDLSLFQTGLKGVAVGNSEPRLVEALRDWPETYRSALPGAAGILDAIRHFSLLPEAVA</sequence>
<dbReference type="EC" id="2.4.1.15" evidence="3"/>
<dbReference type="Gene3D" id="3.40.50.1000">
    <property type="entry name" value="HAD superfamily/HAD-like"/>
    <property type="match status" value="1"/>
</dbReference>
<keyword evidence="3" id="KW-0328">Glycosyltransferase</keyword>
<dbReference type="OrthoDB" id="7847955at2"/>
<dbReference type="PANTHER" id="PTHR46521:SF4">
    <property type="entry name" value="SUCROSE-PHOSPHATASE 2-RELATED"/>
    <property type="match status" value="1"/>
</dbReference>
<keyword evidence="1 3" id="KW-0378">Hydrolase</keyword>
<dbReference type="Gene3D" id="3.90.1070.10">
    <property type="match status" value="1"/>
</dbReference>
<feature type="domain" description="Sucrose phosphatase-like" evidence="2">
    <location>
        <begin position="11"/>
        <end position="243"/>
    </location>
</feature>
<evidence type="ECO:0000256" key="1">
    <source>
        <dbReference type="ARBA" id="ARBA00022801"/>
    </source>
</evidence>
<dbReference type="PANTHER" id="PTHR46521">
    <property type="entry name" value="SUCROSE-PHOSPHATASE 2-RELATED"/>
    <property type="match status" value="1"/>
</dbReference>
<accession>D5RL47</accession>
<keyword evidence="3" id="KW-0808">Transferase</keyword>
<evidence type="ECO:0000259" key="2">
    <source>
        <dbReference type="Pfam" id="PF05116"/>
    </source>
</evidence>
<proteinExistence type="predicted"/>
<dbReference type="Proteomes" id="UP000005324">
    <property type="component" value="Unassembled WGS sequence"/>
</dbReference>
<evidence type="ECO:0000313" key="4">
    <source>
        <dbReference type="Proteomes" id="UP000005324"/>
    </source>
</evidence>
<dbReference type="GO" id="GO:0003825">
    <property type="term" value="F:alpha,alpha-trehalose-phosphate synthase (UDP-forming) activity"/>
    <property type="evidence" value="ECO:0007669"/>
    <property type="project" value="UniProtKB-EC"/>
</dbReference>
<protein>
    <submittedName>
        <fullName evidence="3">HAD hydrolase, family IIB</fullName>
        <ecNumber evidence="3">2.4.1.15</ecNumber>
    </submittedName>
</protein>
<dbReference type="InterPro" id="IPR023214">
    <property type="entry name" value="HAD_sf"/>
</dbReference>
<comment type="caution">
    <text evidence="3">The sequence shown here is derived from an EMBL/GenBank/DDBJ whole genome shotgun (WGS) entry which is preliminary data.</text>
</comment>
<dbReference type="HOGENOM" id="CLU_030534_0_1_5"/>
<organism evidence="3 4">
    <name type="scientific">Pseudoroseomonas cervicalis ATCC 49957</name>
    <dbReference type="NCBI Taxonomy" id="525371"/>
    <lineage>
        <taxon>Bacteria</taxon>
        <taxon>Pseudomonadati</taxon>
        <taxon>Pseudomonadota</taxon>
        <taxon>Alphaproteobacteria</taxon>
        <taxon>Acetobacterales</taxon>
        <taxon>Roseomonadaceae</taxon>
        <taxon>Roseomonas</taxon>
    </lineage>
</organism>
<dbReference type="InterPro" id="IPR051518">
    <property type="entry name" value="Sucrose_Phosphatase"/>
</dbReference>
<dbReference type="RefSeq" id="WP_007005031.1">
    <property type="nucleotide sequence ID" value="NZ_GG770780.1"/>
</dbReference>
<keyword evidence="4" id="KW-1185">Reference proteome</keyword>
<reference evidence="3 4" key="1">
    <citation type="submission" date="2010-04" db="EMBL/GenBank/DDBJ databases">
        <authorList>
            <person name="Qin X."/>
            <person name="Bachman B."/>
            <person name="Battles P."/>
            <person name="Bell A."/>
            <person name="Bess C."/>
            <person name="Bickham C."/>
            <person name="Chaboub L."/>
            <person name="Chen D."/>
            <person name="Coyle M."/>
            <person name="Deiros D.R."/>
            <person name="Dinh H."/>
            <person name="Forbes L."/>
            <person name="Fowler G."/>
            <person name="Francisco L."/>
            <person name="Fu Q."/>
            <person name="Gubbala S."/>
            <person name="Hale W."/>
            <person name="Han Y."/>
            <person name="Hemphill L."/>
            <person name="Highlander S.K."/>
            <person name="Hirani K."/>
            <person name="Hogues M."/>
            <person name="Jackson L."/>
            <person name="Jakkamsetti A."/>
            <person name="Javaid M."/>
            <person name="Jiang H."/>
            <person name="Korchina V."/>
            <person name="Kovar C."/>
            <person name="Lara F."/>
            <person name="Lee S."/>
            <person name="Mata R."/>
            <person name="Mathew T."/>
            <person name="Moen C."/>
            <person name="Morales K."/>
            <person name="Munidasa M."/>
            <person name="Nazareth L."/>
            <person name="Ngo R."/>
            <person name="Nguyen L."/>
            <person name="Okwuonu G."/>
            <person name="Ongeri F."/>
            <person name="Patil S."/>
            <person name="Petrosino J."/>
            <person name="Pham C."/>
            <person name="Pham P."/>
            <person name="Pu L.-L."/>
            <person name="Puazo M."/>
            <person name="Raj R."/>
            <person name="Reid J."/>
            <person name="Rouhana J."/>
            <person name="Saada N."/>
            <person name="Shang Y."/>
            <person name="Simmons D."/>
            <person name="Thornton R."/>
            <person name="Warren J."/>
            <person name="Weissenberger G."/>
            <person name="Zhang J."/>
            <person name="Zhang L."/>
            <person name="Zhou C."/>
            <person name="Zhu D."/>
            <person name="Muzny D."/>
            <person name="Worley K."/>
            <person name="Gibbs R."/>
        </authorList>
    </citation>
    <scope>NUCLEOTIDE SEQUENCE [LARGE SCALE GENOMIC DNA]</scope>
    <source>
        <strain evidence="3 4">ATCC 49957</strain>
    </source>
</reference>
<dbReference type="SFLD" id="SFLDS00003">
    <property type="entry name" value="Haloacid_Dehalogenase"/>
    <property type="match status" value="1"/>
</dbReference>
<gene>
    <name evidence="3" type="primary">otsA3</name>
    <name evidence="3" type="ORF">HMPREF0731_1808</name>
</gene>
<dbReference type="InterPro" id="IPR036412">
    <property type="entry name" value="HAD-like_sf"/>
</dbReference>
<name>D5RL47_9PROT</name>